<dbReference type="CDD" id="cd12108">
    <property type="entry name" value="Hr-like"/>
    <property type="match status" value="1"/>
</dbReference>
<accession>A0A9W6CVL8</accession>
<evidence type="ECO:0000313" key="2">
    <source>
        <dbReference type="EMBL" id="GLI26510.1"/>
    </source>
</evidence>
<proteinExistence type="predicted"/>
<evidence type="ECO:0000259" key="1">
    <source>
        <dbReference type="Pfam" id="PF01814"/>
    </source>
</evidence>
<feature type="domain" description="Hemerythrin-like" evidence="1">
    <location>
        <begin position="23"/>
        <end position="151"/>
    </location>
</feature>
<dbReference type="Proteomes" id="UP001144396">
    <property type="component" value="Unassembled WGS sequence"/>
</dbReference>
<dbReference type="AlphaFoldDB" id="A0A9W6CVL8"/>
<dbReference type="Gene3D" id="1.20.120.520">
    <property type="entry name" value="nmb1532 protein domain like"/>
    <property type="match status" value="1"/>
</dbReference>
<dbReference type="RefSeq" id="WP_281882513.1">
    <property type="nucleotide sequence ID" value="NZ_BSDP01000001.1"/>
</dbReference>
<organism evidence="2 3">
    <name type="scientific">Agromyces rhizosphaerae</name>
    <dbReference type="NCBI Taxonomy" id="88374"/>
    <lineage>
        <taxon>Bacteria</taxon>
        <taxon>Bacillati</taxon>
        <taxon>Actinomycetota</taxon>
        <taxon>Actinomycetes</taxon>
        <taxon>Micrococcales</taxon>
        <taxon>Microbacteriaceae</taxon>
        <taxon>Agromyces</taxon>
    </lineage>
</organism>
<keyword evidence="3" id="KW-1185">Reference proteome</keyword>
<dbReference type="InterPro" id="IPR012312">
    <property type="entry name" value="Hemerythrin-like"/>
</dbReference>
<evidence type="ECO:0000313" key="3">
    <source>
        <dbReference type="Proteomes" id="UP001144396"/>
    </source>
</evidence>
<dbReference type="EMBL" id="BSDP01000001">
    <property type="protein sequence ID" value="GLI26510.1"/>
    <property type="molecule type" value="Genomic_DNA"/>
</dbReference>
<comment type="caution">
    <text evidence="2">The sequence shown here is derived from an EMBL/GenBank/DDBJ whole genome shotgun (WGS) entry which is preliminary data.</text>
</comment>
<protein>
    <recommendedName>
        <fullName evidence="1">Hemerythrin-like domain-containing protein</fullName>
    </recommendedName>
</protein>
<dbReference type="Pfam" id="PF01814">
    <property type="entry name" value="Hemerythrin"/>
    <property type="match status" value="1"/>
</dbReference>
<gene>
    <name evidence="2" type="ORF">ARHIZOSPH14_07520</name>
</gene>
<sequence>MAAAALPSSGEAPEAKTCDARGMAEIHRMFKRGFGEGPELVRGVQGGDTAHAEAVASQLELMSVGLHAHHEGEDAKLWSTLEARAPSCALHVERMKAQHAEMLVQLRALDAALPAWRTTAGDPADVLAALDGINAALDVHLPDEETNIVPVIETTHTQKELEWYSEHGRKATPKGRMWDQLGAIIEAQPDGDDWLRRNLPGPLRVMWRAVGRKRYERTRAELVGG</sequence>
<reference evidence="2" key="1">
    <citation type="submission" date="2022-12" db="EMBL/GenBank/DDBJ databases">
        <title>Reference genome sequencing for broad-spectrum identification of bacterial and archaeal isolates by mass spectrometry.</title>
        <authorList>
            <person name="Sekiguchi Y."/>
            <person name="Tourlousse D.M."/>
        </authorList>
    </citation>
    <scope>NUCLEOTIDE SEQUENCE</scope>
    <source>
        <strain evidence="2">14</strain>
    </source>
</reference>
<name>A0A9W6CVL8_9MICO</name>